<evidence type="ECO:0000313" key="17">
    <source>
        <dbReference type="Proteomes" id="UP001153555"/>
    </source>
</evidence>
<evidence type="ECO:0000256" key="1">
    <source>
        <dbReference type="ARBA" id="ARBA00004167"/>
    </source>
</evidence>
<keyword evidence="8 12" id="KW-0067">ATP-binding</keyword>
<dbReference type="Proteomes" id="UP001153555">
    <property type="component" value="Unassembled WGS sequence"/>
</dbReference>
<evidence type="ECO:0000256" key="10">
    <source>
        <dbReference type="ARBA" id="ARBA00023136"/>
    </source>
</evidence>
<evidence type="ECO:0000256" key="13">
    <source>
        <dbReference type="SAM" id="Phobius"/>
    </source>
</evidence>
<dbReference type="PANTHER" id="PTHR46008">
    <property type="entry name" value="LEAF RUST 10 DISEASE-RESISTANCE LOCUS RECEPTOR-LIKE PROTEIN KINASE-LIKE 1.4"/>
    <property type="match status" value="1"/>
</dbReference>
<dbReference type="PROSITE" id="PS00108">
    <property type="entry name" value="PROTEIN_KINASE_ST"/>
    <property type="match status" value="1"/>
</dbReference>
<dbReference type="Gene3D" id="1.10.510.10">
    <property type="entry name" value="Transferase(Phosphotransferase) domain 1"/>
    <property type="match status" value="1"/>
</dbReference>
<keyword evidence="11" id="KW-0325">Glycoprotein</keyword>
<dbReference type="GO" id="GO:0005524">
    <property type="term" value="F:ATP binding"/>
    <property type="evidence" value="ECO:0007669"/>
    <property type="project" value="UniProtKB-UniRule"/>
</dbReference>
<evidence type="ECO:0000256" key="14">
    <source>
        <dbReference type="SAM" id="SignalP"/>
    </source>
</evidence>
<feature type="domain" description="Protein kinase" evidence="15">
    <location>
        <begin position="293"/>
        <end position="568"/>
    </location>
</feature>
<dbReference type="Pfam" id="PF00069">
    <property type="entry name" value="Pkinase"/>
    <property type="match status" value="1"/>
</dbReference>
<dbReference type="InterPro" id="IPR008271">
    <property type="entry name" value="Ser/Thr_kinase_AS"/>
</dbReference>
<proteinExistence type="predicted"/>
<keyword evidence="5 14" id="KW-0732">Signal</keyword>
<dbReference type="AlphaFoldDB" id="A0A9N7R6Z7"/>
<dbReference type="InterPro" id="IPR025287">
    <property type="entry name" value="WAK_GUB"/>
</dbReference>
<keyword evidence="6 12" id="KW-0547">Nucleotide-binding</keyword>
<dbReference type="GO" id="GO:0004674">
    <property type="term" value="F:protein serine/threonine kinase activity"/>
    <property type="evidence" value="ECO:0007669"/>
    <property type="project" value="UniProtKB-KW"/>
</dbReference>
<dbReference type="PANTHER" id="PTHR46008:SF2">
    <property type="entry name" value="LEAF RUST 10 DISEASE-RESISTANCE LOCUS RECEPTOR-LIKE PROTEIN KINASE-LIKE 1.4"/>
    <property type="match status" value="1"/>
</dbReference>
<dbReference type="GO" id="GO:0005886">
    <property type="term" value="C:plasma membrane"/>
    <property type="evidence" value="ECO:0007669"/>
    <property type="project" value="UniProtKB-ARBA"/>
</dbReference>
<reference evidence="16" key="1">
    <citation type="submission" date="2019-12" db="EMBL/GenBank/DDBJ databases">
        <authorList>
            <person name="Scholes J."/>
        </authorList>
    </citation>
    <scope>NUCLEOTIDE SEQUENCE</scope>
</reference>
<dbReference type="InterPro" id="IPR017441">
    <property type="entry name" value="Protein_kinase_ATP_BS"/>
</dbReference>
<dbReference type="SMART" id="SM00220">
    <property type="entry name" value="S_TKc"/>
    <property type="match status" value="1"/>
</dbReference>
<comment type="subcellular location">
    <subcellularLocation>
        <location evidence="1">Membrane</location>
        <topology evidence="1">Single-pass membrane protein</topology>
    </subcellularLocation>
</comment>
<dbReference type="PROSITE" id="PS50011">
    <property type="entry name" value="PROTEIN_KINASE_DOM"/>
    <property type="match status" value="1"/>
</dbReference>
<evidence type="ECO:0000256" key="6">
    <source>
        <dbReference type="ARBA" id="ARBA00022741"/>
    </source>
</evidence>
<evidence type="ECO:0000256" key="12">
    <source>
        <dbReference type="PROSITE-ProRule" id="PRU10141"/>
    </source>
</evidence>
<dbReference type="InterPro" id="IPR011009">
    <property type="entry name" value="Kinase-like_dom_sf"/>
</dbReference>
<evidence type="ECO:0000256" key="11">
    <source>
        <dbReference type="ARBA" id="ARBA00023180"/>
    </source>
</evidence>
<keyword evidence="17" id="KW-1185">Reference proteome</keyword>
<evidence type="ECO:0000256" key="5">
    <source>
        <dbReference type="ARBA" id="ARBA00022729"/>
    </source>
</evidence>
<dbReference type="InterPro" id="IPR000719">
    <property type="entry name" value="Prot_kinase_dom"/>
</dbReference>
<dbReference type="FunFam" id="1.10.510.10:FF:000161">
    <property type="entry name" value="Wall-associated receptor kinase-like 20"/>
    <property type="match status" value="1"/>
</dbReference>
<keyword evidence="4 13" id="KW-0812">Transmembrane</keyword>
<evidence type="ECO:0000256" key="9">
    <source>
        <dbReference type="ARBA" id="ARBA00022989"/>
    </source>
</evidence>
<dbReference type="OrthoDB" id="4062651at2759"/>
<evidence type="ECO:0000256" key="7">
    <source>
        <dbReference type="ARBA" id="ARBA00022777"/>
    </source>
</evidence>
<keyword evidence="9 13" id="KW-1133">Transmembrane helix</keyword>
<dbReference type="PROSITE" id="PS00107">
    <property type="entry name" value="PROTEIN_KINASE_ATP"/>
    <property type="match status" value="1"/>
</dbReference>
<comment type="caution">
    <text evidence="16">The sequence shown here is derived from an EMBL/GenBank/DDBJ whole genome shotgun (WGS) entry which is preliminary data.</text>
</comment>
<name>A0A9N7R6Z7_STRHE</name>
<dbReference type="EMBL" id="CACSLK010012531">
    <property type="protein sequence ID" value="CAA0815332.1"/>
    <property type="molecule type" value="Genomic_DNA"/>
</dbReference>
<gene>
    <name evidence="16" type="ORF">SHERM_15362</name>
</gene>
<organism evidence="16 17">
    <name type="scientific">Striga hermonthica</name>
    <name type="common">Purple witchweed</name>
    <name type="synonym">Buchnera hermonthica</name>
    <dbReference type="NCBI Taxonomy" id="68872"/>
    <lineage>
        <taxon>Eukaryota</taxon>
        <taxon>Viridiplantae</taxon>
        <taxon>Streptophyta</taxon>
        <taxon>Embryophyta</taxon>
        <taxon>Tracheophyta</taxon>
        <taxon>Spermatophyta</taxon>
        <taxon>Magnoliopsida</taxon>
        <taxon>eudicotyledons</taxon>
        <taxon>Gunneridae</taxon>
        <taxon>Pentapetalae</taxon>
        <taxon>asterids</taxon>
        <taxon>lamiids</taxon>
        <taxon>Lamiales</taxon>
        <taxon>Orobanchaceae</taxon>
        <taxon>Buchnereae</taxon>
        <taxon>Striga</taxon>
    </lineage>
</organism>
<feature type="binding site" evidence="12">
    <location>
        <position position="321"/>
    </location>
    <ligand>
        <name>ATP</name>
        <dbReference type="ChEBI" id="CHEBI:30616"/>
    </ligand>
</feature>
<keyword evidence="7 16" id="KW-0418">Kinase</keyword>
<feature type="chain" id="PRO_5040188925" evidence="14">
    <location>
        <begin position="25"/>
        <end position="590"/>
    </location>
</feature>
<keyword evidence="3" id="KW-0808">Transferase</keyword>
<keyword evidence="10 13" id="KW-0472">Membrane</keyword>
<dbReference type="Gene3D" id="3.30.200.20">
    <property type="entry name" value="Phosphorylase Kinase, domain 1"/>
    <property type="match status" value="1"/>
</dbReference>
<evidence type="ECO:0000259" key="15">
    <source>
        <dbReference type="PROSITE" id="PS50011"/>
    </source>
</evidence>
<dbReference type="Pfam" id="PF13947">
    <property type="entry name" value="GUB_WAK_bind"/>
    <property type="match status" value="1"/>
</dbReference>
<protein>
    <submittedName>
        <fullName evidence="16">Probable serine/threonine-protein kinase</fullName>
    </submittedName>
</protein>
<keyword evidence="2" id="KW-0723">Serine/threonine-protein kinase</keyword>
<evidence type="ECO:0000256" key="8">
    <source>
        <dbReference type="ARBA" id="ARBA00022840"/>
    </source>
</evidence>
<feature type="signal peptide" evidence="14">
    <location>
        <begin position="1"/>
        <end position="24"/>
    </location>
</feature>
<evidence type="ECO:0000256" key="2">
    <source>
        <dbReference type="ARBA" id="ARBA00022527"/>
    </source>
</evidence>
<evidence type="ECO:0000313" key="16">
    <source>
        <dbReference type="EMBL" id="CAA0815332.1"/>
    </source>
</evidence>
<dbReference type="SUPFAM" id="SSF56112">
    <property type="entry name" value="Protein kinase-like (PK-like)"/>
    <property type="match status" value="1"/>
</dbReference>
<evidence type="ECO:0000256" key="3">
    <source>
        <dbReference type="ARBA" id="ARBA00022679"/>
    </source>
</evidence>
<accession>A0A9N7R6Z7</accession>
<sequence>MVHMNKTRPLLTSTFLLMITTCLSSSSTNSMPNSNSRACLPHTCNGLSIRTPFWIPGPQDPRCGSPGFNVTCRDKKPVIKIDGDEYIIRNIFYKNESILLAKADVFDDEAECPAPRRNFTVRGSPFRYGPDTSDLFFFYDCTAPFDRQTYAVDCAGNASRHSFAVFHVELLKHWNYSVESCRAPVNAPVEDDDLRKLLEMNYTTILRKGFVLQWGHGDCGSSCNRLDPRLKIGIGVAAAAFGSVLVSIILVVYHSRRRARSSVPSSPSIKKDLEAIGVRIFNYHELERATDRFNPKTELGDGGYGAVYRGKLKDGRLVAVKRLYENHNRRAEQFVNEVRILSRLKHTNLVSLYGCTSWLSTELLLVYEYVPNGTLADHLHGSHAVPGFPPWAARLRIAAETAAALSYLHASGVVHRDVKSSNILLDGNLSVKVADFGLSRLFPAGVSHVSTGPQGTPGYVDPEYGVLYRLTEKSDVYSFGVVLAELISSSPAVDITRKREEINLSAMALGMIQRGVVHELVNPHLGFDSDGGVRSTVTAVAELAFQCLQSTKDMRPSMDNIVNVLQQIQNKYNSMNDIQVPRDDVLFVSE</sequence>
<evidence type="ECO:0000256" key="4">
    <source>
        <dbReference type="ARBA" id="ARBA00022692"/>
    </source>
</evidence>
<feature type="transmembrane region" description="Helical" evidence="13">
    <location>
        <begin position="232"/>
        <end position="253"/>
    </location>
</feature>
<dbReference type="GO" id="GO:0030247">
    <property type="term" value="F:polysaccharide binding"/>
    <property type="evidence" value="ECO:0007669"/>
    <property type="project" value="InterPro"/>
</dbReference>